<feature type="transmembrane region" description="Helical" evidence="1">
    <location>
        <begin position="269"/>
        <end position="286"/>
    </location>
</feature>
<feature type="transmembrane region" description="Helical" evidence="1">
    <location>
        <begin position="91"/>
        <end position="114"/>
    </location>
</feature>
<keyword evidence="1" id="KW-0812">Transmembrane</keyword>
<proteinExistence type="predicted"/>
<dbReference type="EMBL" id="MU151518">
    <property type="protein sequence ID" value="KAF9443110.1"/>
    <property type="molecule type" value="Genomic_DNA"/>
</dbReference>
<feature type="transmembrane region" description="Helical" evidence="1">
    <location>
        <begin position="21"/>
        <end position="41"/>
    </location>
</feature>
<dbReference type="OrthoDB" id="2952413at2759"/>
<gene>
    <name evidence="2" type="ORF">P691DRAFT_809452</name>
</gene>
<keyword evidence="1" id="KW-0472">Membrane</keyword>
<feature type="transmembrane region" description="Helical" evidence="1">
    <location>
        <begin position="53"/>
        <end position="71"/>
    </location>
</feature>
<accession>A0A9P6BZ23</accession>
<evidence type="ECO:0000256" key="1">
    <source>
        <dbReference type="SAM" id="Phobius"/>
    </source>
</evidence>
<comment type="caution">
    <text evidence="2">The sequence shown here is derived from an EMBL/GenBank/DDBJ whole genome shotgun (WGS) entry which is preliminary data.</text>
</comment>
<evidence type="ECO:0000313" key="3">
    <source>
        <dbReference type="Proteomes" id="UP000807342"/>
    </source>
</evidence>
<dbReference type="AlphaFoldDB" id="A0A9P6BZ23"/>
<keyword evidence="3" id="KW-1185">Reference proteome</keyword>
<name>A0A9P6BZ23_9AGAR</name>
<sequence>MSQAAAIIAAAKSSQLANHRAVAGAALFVYDWFLLVQAEISENVYWSRKGTRSVAMTVYPVMKLMAILYFVGSLYQRVYPSVTQTRCLLAVWATGIAMDIGFTSIIKTILVLRLRALYRHERKVTLLLYFLMTVELLCALVALVGFITVNTKYPAAVPFPFPGCWQRVPKPPFSTFYKKSGLVLWVSRFATTSIELVLMLQKFAQVLGKERRGAGESLWTAVAELRRITPVLYVFYRDGALLFIPIFVINTFGCFSMILPASVIGSIDWSMWLLLTYQICGSRLILNIRQANGKLTGTMVPQYLSTLRFNSTQATTHQTQESMDGFVKPGYEMAPMINHMY</sequence>
<reference evidence="2" key="1">
    <citation type="submission" date="2020-11" db="EMBL/GenBank/DDBJ databases">
        <authorList>
            <consortium name="DOE Joint Genome Institute"/>
            <person name="Ahrendt S."/>
            <person name="Riley R."/>
            <person name="Andreopoulos W."/>
            <person name="Labutti K."/>
            <person name="Pangilinan J."/>
            <person name="Ruiz-Duenas F.J."/>
            <person name="Barrasa J.M."/>
            <person name="Sanchez-Garcia M."/>
            <person name="Camarero S."/>
            <person name="Miyauchi S."/>
            <person name="Serrano A."/>
            <person name="Linde D."/>
            <person name="Babiker R."/>
            <person name="Drula E."/>
            <person name="Ayuso-Fernandez I."/>
            <person name="Pacheco R."/>
            <person name="Padilla G."/>
            <person name="Ferreira P."/>
            <person name="Barriuso J."/>
            <person name="Kellner H."/>
            <person name="Castanera R."/>
            <person name="Alfaro M."/>
            <person name="Ramirez L."/>
            <person name="Pisabarro A.G."/>
            <person name="Kuo A."/>
            <person name="Tritt A."/>
            <person name="Lipzen A."/>
            <person name="He G."/>
            <person name="Yan M."/>
            <person name="Ng V."/>
            <person name="Cullen D."/>
            <person name="Martin F."/>
            <person name="Rosso M.-N."/>
            <person name="Henrissat B."/>
            <person name="Hibbett D."/>
            <person name="Martinez A.T."/>
            <person name="Grigoriev I.V."/>
        </authorList>
    </citation>
    <scope>NUCLEOTIDE SEQUENCE</scope>
    <source>
        <strain evidence="2">MF-IS2</strain>
    </source>
</reference>
<feature type="transmembrane region" description="Helical" evidence="1">
    <location>
        <begin position="126"/>
        <end position="149"/>
    </location>
</feature>
<organism evidence="2 3">
    <name type="scientific">Macrolepiota fuliginosa MF-IS2</name>
    <dbReference type="NCBI Taxonomy" id="1400762"/>
    <lineage>
        <taxon>Eukaryota</taxon>
        <taxon>Fungi</taxon>
        <taxon>Dikarya</taxon>
        <taxon>Basidiomycota</taxon>
        <taxon>Agaricomycotina</taxon>
        <taxon>Agaricomycetes</taxon>
        <taxon>Agaricomycetidae</taxon>
        <taxon>Agaricales</taxon>
        <taxon>Agaricineae</taxon>
        <taxon>Agaricaceae</taxon>
        <taxon>Macrolepiota</taxon>
    </lineage>
</organism>
<dbReference type="Proteomes" id="UP000807342">
    <property type="component" value="Unassembled WGS sequence"/>
</dbReference>
<evidence type="ECO:0000313" key="2">
    <source>
        <dbReference type="EMBL" id="KAF9443110.1"/>
    </source>
</evidence>
<protein>
    <submittedName>
        <fullName evidence="2">Uncharacterized protein</fullName>
    </submittedName>
</protein>
<feature type="transmembrane region" description="Helical" evidence="1">
    <location>
        <begin position="240"/>
        <end position="263"/>
    </location>
</feature>
<keyword evidence="1" id="KW-1133">Transmembrane helix</keyword>